<dbReference type="GO" id="GO:0046872">
    <property type="term" value="F:metal ion binding"/>
    <property type="evidence" value="ECO:0007669"/>
    <property type="project" value="UniProtKB-UniRule"/>
</dbReference>
<dbReference type="Gene3D" id="1.20.120.920">
    <property type="entry name" value="CRISPR-associated endonuclease Cas1, C-terminal domain"/>
    <property type="match status" value="1"/>
</dbReference>
<dbReference type="GO" id="GO:0004520">
    <property type="term" value="F:DNA endonuclease activity"/>
    <property type="evidence" value="ECO:0007669"/>
    <property type="project" value="InterPro"/>
</dbReference>
<evidence type="ECO:0000256" key="6">
    <source>
        <dbReference type="ARBA" id="ARBA00023118"/>
    </source>
</evidence>
<dbReference type="InterPro" id="IPR042206">
    <property type="entry name" value="CRISPR-assoc_Cas1_C"/>
</dbReference>
<sequence length="304" mass="34562">MFRNIYLHSPAQISIDHYQLSVCVKDTQYHFPFDDIQSLLIENPKSVITASAIAQLAEHNITVITCDKNHLPISTLLPLQGSYQHLKTLQLQLKLTKRIKERITRKIIKQKILNQSQVIGLLTENPTVQQKLMRLASAIQDGDPDNREAVAAKIYFETLGGSDFSRRSEVIVNGALNYGFAILRSCIARELLQFGFEPALGFNHHNIQNAFNLADDLIEPLRPAVELYCFKTFNPNDSSELDSQIKSRLLNILNYEVLINNNQESIRRAIHLMVESLWSVCSEQKISYLALPIVQNLKVHDNGE</sequence>
<keyword evidence="5 10" id="KW-0460">Magnesium</keyword>
<keyword evidence="6 10" id="KW-0051">Antiviral defense</keyword>
<dbReference type="NCBIfam" id="TIGR03639">
    <property type="entry name" value="cas1_NMENI"/>
    <property type="match status" value="1"/>
</dbReference>
<keyword evidence="8 10" id="KW-0464">Manganese</keyword>
<organism evidence="11 12">
    <name type="scientific">Levilactobacillus acidifarinae DSM 19394 = JCM 15949</name>
    <dbReference type="NCBI Taxonomy" id="1423715"/>
    <lineage>
        <taxon>Bacteria</taxon>
        <taxon>Bacillati</taxon>
        <taxon>Bacillota</taxon>
        <taxon>Bacilli</taxon>
        <taxon>Lactobacillales</taxon>
        <taxon>Lactobacillaceae</taxon>
        <taxon>Levilactobacillus</taxon>
    </lineage>
</organism>
<evidence type="ECO:0000313" key="11">
    <source>
        <dbReference type="EMBL" id="KRK94481.1"/>
    </source>
</evidence>
<dbReference type="STRING" id="1423715.FD25_GL000446"/>
<evidence type="ECO:0000256" key="9">
    <source>
        <dbReference type="ARBA" id="ARBA00038592"/>
    </source>
</evidence>
<evidence type="ECO:0000256" key="4">
    <source>
        <dbReference type="ARBA" id="ARBA00022801"/>
    </source>
</evidence>
<dbReference type="InterPro" id="IPR042211">
    <property type="entry name" value="CRISPR-assoc_Cas1_N"/>
</dbReference>
<dbReference type="OrthoDB" id="9803119at2"/>
<dbReference type="PATRIC" id="fig|1423715.3.peg.463"/>
<dbReference type="AlphaFoldDB" id="A0A0R1LNU5"/>
<comment type="function">
    <text evidence="10">CRISPR (clustered regularly interspaced short palindromic repeat), is an adaptive immune system that provides protection against mobile genetic elements (viruses, transposable elements and conjugative plasmids). CRISPR clusters contain spacers, sequences complementary to antecedent mobile elements, and target invading nucleic acids. CRISPR clusters are transcribed and processed into CRISPR RNA (crRNA). Acts as a dsDNA endonuclease. Involved in the integration of spacer DNA into the CRISPR cassette.</text>
</comment>
<dbReference type="Proteomes" id="UP000051955">
    <property type="component" value="Unassembled WGS sequence"/>
</dbReference>
<dbReference type="EC" id="3.1.-.-" evidence="10"/>
<evidence type="ECO:0000256" key="5">
    <source>
        <dbReference type="ARBA" id="ARBA00022842"/>
    </source>
</evidence>
<keyword evidence="1 10" id="KW-0540">Nuclease</keyword>
<reference evidence="11 12" key="1">
    <citation type="journal article" date="2015" name="Genome Announc.">
        <title>Expanding the biotechnology potential of lactobacilli through comparative genomics of 213 strains and associated genera.</title>
        <authorList>
            <person name="Sun Z."/>
            <person name="Harris H.M."/>
            <person name="McCann A."/>
            <person name="Guo C."/>
            <person name="Argimon S."/>
            <person name="Zhang W."/>
            <person name="Yang X."/>
            <person name="Jeffery I.B."/>
            <person name="Cooney J.C."/>
            <person name="Kagawa T.F."/>
            <person name="Liu W."/>
            <person name="Song Y."/>
            <person name="Salvetti E."/>
            <person name="Wrobel A."/>
            <person name="Rasinkangas P."/>
            <person name="Parkhill J."/>
            <person name="Rea M.C."/>
            <person name="O'Sullivan O."/>
            <person name="Ritari J."/>
            <person name="Douillard F.P."/>
            <person name="Paul Ross R."/>
            <person name="Yang R."/>
            <person name="Briner A.E."/>
            <person name="Felis G.E."/>
            <person name="de Vos W.M."/>
            <person name="Barrangou R."/>
            <person name="Klaenhammer T.R."/>
            <person name="Caufield P.W."/>
            <person name="Cui Y."/>
            <person name="Zhang H."/>
            <person name="O'Toole P.W."/>
        </authorList>
    </citation>
    <scope>NUCLEOTIDE SEQUENCE [LARGE SCALE GENOMIC DNA]</scope>
    <source>
        <strain evidence="11 12">DSM 19394</strain>
    </source>
</reference>
<feature type="binding site" evidence="10">
    <location>
        <position position="204"/>
    </location>
    <ligand>
        <name>Mn(2+)</name>
        <dbReference type="ChEBI" id="CHEBI:29035"/>
    </ligand>
</feature>
<keyword evidence="2 10" id="KW-0479">Metal-binding</keyword>
<dbReference type="GO" id="GO:0051607">
    <property type="term" value="P:defense response to virus"/>
    <property type="evidence" value="ECO:0007669"/>
    <property type="project" value="UniProtKB-UniRule"/>
</dbReference>
<dbReference type="PANTHER" id="PTHR34353:SF2">
    <property type="entry name" value="CRISPR-ASSOCIATED ENDONUCLEASE CAS1 1"/>
    <property type="match status" value="1"/>
</dbReference>
<dbReference type="EMBL" id="AZDV01000026">
    <property type="protein sequence ID" value="KRK94481.1"/>
    <property type="molecule type" value="Genomic_DNA"/>
</dbReference>
<keyword evidence="3 10" id="KW-0255">Endonuclease</keyword>
<evidence type="ECO:0000256" key="1">
    <source>
        <dbReference type="ARBA" id="ARBA00022722"/>
    </source>
</evidence>
<accession>A0A0R1LNU5</accession>
<dbReference type="HAMAP" id="MF_01470">
    <property type="entry name" value="Cas1"/>
    <property type="match status" value="1"/>
</dbReference>
<dbReference type="InterPro" id="IPR019855">
    <property type="entry name" value="CRISPR-assoc_Cas1_NMENI"/>
</dbReference>
<feature type="binding site" evidence="10">
    <location>
        <position position="219"/>
    </location>
    <ligand>
        <name>Mn(2+)</name>
        <dbReference type="ChEBI" id="CHEBI:29035"/>
    </ligand>
</feature>
<comment type="caution">
    <text evidence="11">The sequence shown here is derived from an EMBL/GenBank/DDBJ whole genome shotgun (WGS) entry which is preliminary data.</text>
</comment>
<comment type="similarity">
    <text evidence="10">Belongs to the CRISPR-associated endonuclease Cas1 family.</text>
</comment>
<keyword evidence="4 10" id="KW-0378">Hydrolase</keyword>
<comment type="subunit">
    <text evidence="9 10">Homodimer, forms a heterotetramer with a Cas2 homodimer.</text>
</comment>
<evidence type="ECO:0000313" key="12">
    <source>
        <dbReference type="Proteomes" id="UP000051955"/>
    </source>
</evidence>
<evidence type="ECO:0000256" key="2">
    <source>
        <dbReference type="ARBA" id="ARBA00022723"/>
    </source>
</evidence>
<proteinExistence type="inferred from homology"/>
<gene>
    <name evidence="10" type="primary">cas1</name>
    <name evidence="11" type="ORF">FD25_GL000446</name>
</gene>
<dbReference type="GO" id="GO:0016787">
    <property type="term" value="F:hydrolase activity"/>
    <property type="evidence" value="ECO:0007669"/>
    <property type="project" value="UniProtKB-KW"/>
</dbReference>
<keyword evidence="12" id="KW-1185">Reference proteome</keyword>
<dbReference type="GO" id="GO:0003677">
    <property type="term" value="F:DNA binding"/>
    <property type="evidence" value="ECO:0007669"/>
    <property type="project" value="UniProtKB-KW"/>
</dbReference>
<evidence type="ECO:0000256" key="7">
    <source>
        <dbReference type="ARBA" id="ARBA00023125"/>
    </source>
</evidence>
<dbReference type="InterPro" id="IPR050646">
    <property type="entry name" value="Cas1"/>
</dbReference>
<dbReference type="InterPro" id="IPR002729">
    <property type="entry name" value="CRISPR-assoc_Cas1"/>
</dbReference>
<evidence type="ECO:0000256" key="10">
    <source>
        <dbReference type="HAMAP-Rule" id="MF_01470"/>
    </source>
</evidence>
<protein>
    <recommendedName>
        <fullName evidence="10">CRISPR-associated endonuclease Cas1</fullName>
        <ecNumber evidence="10">3.1.-.-</ecNumber>
    </recommendedName>
</protein>
<dbReference type="GO" id="GO:0043571">
    <property type="term" value="P:maintenance of CRISPR repeat elements"/>
    <property type="evidence" value="ECO:0007669"/>
    <property type="project" value="UniProtKB-UniRule"/>
</dbReference>
<evidence type="ECO:0000256" key="3">
    <source>
        <dbReference type="ARBA" id="ARBA00022759"/>
    </source>
</evidence>
<dbReference type="NCBIfam" id="TIGR00287">
    <property type="entry name" value="cas1"/>
    <property type="match status" value="1"/>
</dbReference>
<dbReference type="PANTHER" id="PTHR34353">
    <property type="entry name" value="CRISPR-ASSOCIATED ENDONUCLEASE CAS1 1"/>
    <property type="match status" value="1"/>
</dbReference>
<comment type="cofactor">
    <cofactor evidence="10">
        <name>Mg(2+)</name>
        <dbReference type="ChEBI" id="CHEBI:18420"/>
    </cofactor>
    <cofactor evidence="10">
        <name>Mn(2+)</name>
        <dbReference type="ChEBI" id="CHEBI:29035"/>
    </cofactor>
</comment>
<feature type="binding site" evidence="10">
    <location>
        <position position="148"/>
    </location>
    <ligand>
        <name>Mn(2+)</name>
        <dbReference type="ChEBI" id="CHEBI:29035"/>
    </ligand>
</feature>
<dbReference type="Pfam" id="PF01867">
    <property type="entry name" value="Cas_Cas1"/>
    <property type="match status" value="1"/>
</dbReference>
<keyword evidence="7 10" id="KW-0238">DNA-binding</keyword>
<name>A0A0R1LNU5_9LACO</name>
<evidence type="ECO:0000256" key="8">
    <source>
        <dbReference type="ARBA" id="ARBA00023211"/>
    </source>
</evidence>
<dbReference type="RefSeq" id="WP_057803458.1">
    <property type="nucleotide sequence ID" value="NZ_AZDV01000026.1"/>
</dbReference>
<dbReference type="Gene3D" id="3.100.10.20">
    <property type="entry name" value="CRISPR-associated endonuclease Cas1, N-terminal domain"/>
    <property type="match status" value="1"/>
</dbReference>